<comment type="similarity">
    <text evidence="1">Belongs to the REXO1/REXO3 family.</text>
</comment>
<feature type="domain" description="Exonuclease" evidence="6">
    <location>
        <begin position="326"/>
        <end position="504"/>
    </location>
</feature>
<feature type="region of interest" description="Disordered" evidence="5">
    <location>
        <begin position="1"/>
        <end position="27"/>
    </location>
</feature>
<feature type="compositionally biased region" description="Polar residues" evidence="5">
    <location>
        <begin position="1"/>
        <end position="11"/>
    </location>
</feature>
<dbReference type="InParanoid" id="A0A3N4LMS3"/>
<dbReference type="STRING" id="1051890.A0A3N4LMS3"/>
<evidence type="ECO:0000256" key="3">
    <source>
        <dbReference type="ARBA" id="ARBA00022801"/>
    </source>
</evidence>
<dbReference type="SUPFAM" id="SSF53098">
    <property type="entry name" value="Ribonuclease H-like"/>
    <property type="match status" value="1"/>
</dbReference>
<proteinExistence type="inferred from homology"/>
<dbReference type="FunCoup" id="A0A3N4LMS3">
    <property type="interactions" value="72"/>
</dbReference>
<keyword evidence="2" id="KW-0540">Nuclease</keyword>
<dbReference type="SMART" id="SM00479">
    <property type="entry name" value="EXOIII"/>
    <property type="match status" value="1"/>
</dbReference>
<name>A0A3N4LMS3_9PEZI</name>
<gene>
    <name evidence="7" type="ORF">L211DRAFT_788438</name>
</gene>
<dbReference type="Gene3D" id="3.30.420.10">
    <property type="entry name" value="Ribonuclease H-like superfamily/Ribonuclease H"/>
    <property type="match status" value="1"/>
</dbReference>
<reference evidence="7 8" key="1">
    <citation type="journal article" date="2018" name="Nat. Ecol. Evol.">
        <title>Pezizomycetes genomes reveal the molecular basis of ectomycorrhizal truffle lifestyle.</title>
        <authorList>
            <person name="Murat C."/>
            <person name="Payen T."/>
            <person name="Noel B."/>
            <person name="Kuo A."/>
            <person name="Morin E."/>
            <person name="Chen J."/>
            <person name="Kohler A."/>
            <person name="Krizsan K."/>
            <person name="Balestrini R."/>
            <person name="Da Silva C."/>
            <person name="Montanini B."/>
            <person name="Hainaut M."/>
            <person name="Levati E."/>
            <person name="Barry K.W."/>
            <person name="Belfiori B."/>
            <person name="Cichocki N."/>
            <person name="Clum A."/>
            <person name="Dockter R.B."/>
            <person name="Fauchery L."/>
            <person name="Guy J."/>
            <person name="Iotti M."/>
            <person name="Le Tacon F."/>
            <person name="Lindquist E.A."/>
            <person name="Lipzen A."/>
            <person name="Malagnac F."/>
            <person name="Mello A."/>
            <person name="Molinier V."/>
            <person name="Miyauchi S."/>
            <person name="Poulain J."/>
            <person name="Riccioni C."/>
            <person name="Rubini A."/>
            <person name="Sitrit Y."/>
            <person name="Splivallo R."/>
            <person name="Traeger S."/>
            <person name="Wang M."/>
            <person name="Zifcakova L."/>
            <person name="Wipf D."/>
            <person name="Zambonelli A."/>
            <person name="Paolocci F."/>
            <person name="Nowrousian M."/>
            <person name="Ottonello S."/>
            <person name="Baldrian P."/>
            <person name="Spatafora J.W."/>
            <person name="Henrissat B."/>
            <person name="Nagy L.G."/>
            <person name="Aury J.M."/>
            <person name="Wincker P."/>
            <person name="Grigoriev I.V."/>
            <person name="Bonfante P."/>
            <person name="Martin F.M."/>
        </authorList>
    </citation>
    <scope>NUCLEOTIDE SEQUENCE [LARGE SCALE GENOMIC DNA]</scope>
    <source>
        <strain evidence="7 8">ATCC MYA-4762</strain>
    </source>
</reference>
<dbReference type="GO" id="GO:0003676">
    <property type="term" value="F:nucleic acid binding"/>
    <property type="evidence" value="ECO:0007669"/>
    <property type="project" value="InterPro"/>
</dbReference>
<dbReference type="InterPro" id="IPR036397">
    <property type="entry name" value="RNaseH_sf"/>
</dbReference>
<dbReference type="GO" id="GO:0004527">
    <property type="term" value="F:exonuclease activity"/>
    <property type="evidence" value="ECO:0007669"/>
    <property type="project" value="UniProtKB-KW"/>
</dbReference>
<dbReference type="PANTHER" id="PTHR12801:SF112">
    <property type="entry name" value="RNA EXONUCLEASE 3"/>
    <property type="match status" value="1"/>
</dbReference>
<dbReference type="InterPro" id="IPR013520">
    <property type="entry name" value="Ribonucl_H"/>
</dbReference>
<dbReference type="InterPro" id="IPR012337">
    <property type="entry name" value="RNaseH-like_sf"/>
</dbReference>
<dbReference type="InterPro" id="IPR034922">
    <property type="entry name" value="REX1-like_exo"/>
</dbReference>
<evidence type="ECO:0000313" key="7">
    <source>
        <dbReference type="EMBL" id="RPB22632.1"/>
    </source>
</evidence>
<evidence type="ECO:0000256" key="5">
    <source>
        <dbReference type="SAM" id="MobiDB-lite"/>
    </source>
</evidence>
<dbReference type="Proteomes" id="UP000267821">
    <property type="component" value="Unassembled WGS sequence"/>
</dbReference>
<dbReference type="AlphaFoldDB" id="A0A3N4LMS3"/>
<evidence type="ECO:0000256" key="4">
    <source>
        <dbReference type="ARBA" id="ARBA00022839"/>
    </source>
</evidence>
<sequence>MSSTTVLTKAPTTTSSSTSCSSKTITPQSPALTYSKAVATKPTPTPAKPILLVPASVARCSAKWGTRTQLLTLLHGEYVRLYQATQQDPMVITVAVEEEAEVARSKGAVYPNVMKNRITALKKVDTKSAEWVGKRKEIDRKRKGELMKGDLITDPSLYEPLTTGLDPQKEVSSLASLMHLPPILIKYGHILTPPSSTDIATAQSGVSVSQGWEICDRCDSRFQTFPGRRESDGALASGGKCTYHWGRAVLPPRSMTMGLGGPEKSFTCCKQSVGQSAGCVTGESHVFKVGDVKRLAGQWQWVETYPNNRATTDGGNGNGGGVKVARAFALDCEMCYTTLGMEMVRLTVVDFPGGEVVIDALVRPKGEILDLNTRFSGVSAKEYVSAKPYSSENCKSGLGIFPSPEAARGEKIDIQKDGVSVLIGHALENDLCVLRLCHRYIVDTCILFPHTRGFPVRNKLAWVAERYLRWRIQKMKGVVKGHDSAVDARCAGELVRWKIKEEVKKGGGGCGGCGGGGCGCGDGGGNCGGGGVGVALEKVAGVRRGKAPGGAGRGAGNGGLRFDGVAAYMAREREAFDGAVNAGGDKSNGMSKRKRGVFTESDGEEGKG</sequence>
<evidence type="ECO:0000256" key="2">
    <source>
        <dbReference type="ARBA" id="ARBA00022722"/>
    </source>
</evidence>
<organism evidence="7 8">
    <name type="scientific">Terfezia boudieri ATCC MYA-4762</name>
    <dbReference type="NCBI Taxonomy" id="1051890"/>
    <lineage>
        <taxon>Eukaryota</taxon>
        <taxon>Fungi</taxon>
        <taxon>Dikarya</taxon>
        <taxon>Ascomycota</taxon>
        <taxon>Pezizomycotina</taxon>
        <taxon>Pezizomycetes</taxon>
        <taxon>Pezizales</taxon>
        <taxon>Pezizaceae</taxon>
        <taxon>Terfezia</taxon>
    </lineage>
</organism>
<feature type="region of interest" description="Disordered" evidence="5">
    <location>
        <begin position="579"/>
        <end position="608"/>
    </location>
</feature>
<protein>
    <recommendedName>
        <fullName evidence="6">Exonuclease domain-containing protein</fullName>
    </recommendedName>
</protein>
<keyword evidence="4" id="KW-0269">Exonuclease</keyword>
<evidence type="ECO:0000313" key="8">
    <source>
        <dbReference type="Proteomes" id="UP000267821"/>
    </source>
</evidence>
<dbReference type="GO" id="GO:0005634">
    <property type="term" value="C:nucleus"/>
    <property type="evidence" value="ECO:0007669"/>
    <property type="project" value="TreeGrafter"/>
</dbReference>
<dbReference type="PANTHER" id="PTHR12801">
    <property type="entry name" value="RNA EXONUCLEASE REXO1 / RECO3 FAMILY MEMBER-RELATED"/>
    <property type="match status" value="1"/>
</dbReference>
<feature type="compositionally biased region" description="Low complexity" evidence="5">
    <location>
        <begin position="12"/>
        <end position="26"/>
    </location>
</feature>
<keyword evidence="3" id="KW-0378">Hydrolase</keyword>
<accession>A0A3N4LMS3</accession>
<dbReference type="InterPro" id="IPR047021">
    <property type="entry name" value="REXO1/3/4-like"/>
</dbReference>
<evidence type="ECO:0000259" key="6">
    <source>
        <dbReference type="SMART" id="SM00479"/>
    </source>
</evidence>
<keyword evidence="8" id="KW-1185">Reference proteome</keyword>
<dbReference type="OrthoDB" id="3996471at2759"/>
<evidence type="ECO:0000256" key="1">
    <source>
        <dbReference type="ARBA" id="ARBA00006357"/>
    </source>
</evidence>
<dbReference type="EMBL" id="ML121550">
    <property type="protein sequence ID" value="RPB22632.1"/>
    <property type="molecule type" value="Genomic_DNA"/>
</dbReference>
<dbReference type="CDD" id="cd06145">
    <property type="entry name" value="REX1_like"/>
    <property type="match status" value="1"/>
</dbReference>